<organism evidence="1 2">
    <name type="scientific">Psychrobacter aquaticus CMS 56</name>
    <dbReference type="NCBI Taxonomy" id="1354303"/>
    <lineage>
        <taxon>Bacteria</taxon>
        <taxon>Pseudomonadati</taxon>
        <taxon>Pseudomonadota</taxon>
        <taxon>Gammaproteobacteria</taxon>
        <taxon>Moraxellales</taxon>
        <taxon>Moraxellaceae</taxon>
        <taxon>Psychrobacter</taxon>
    </lineage>
</organism>
<evidence type="ECO:0000313" key="2">
    <source>
        <dbReference type="Proteomes" id="UP000016761"/>
    </source>
</evidence>
<evidence type="ECO:0000313" key="1">
    <source>
        <dbReference type="EMBL" id="ERL55709.1"/>
    </source>
</evidence>
<dbReference type="STRING" id="1354303.M917_1446"/>
<sequence>MKPVVQTDSAFSIKTIVRKEVAIQPKTAERIIDKTYACF</sequence>
<accession>U4TAG9</accession>
<comment type="caution">
    <text evidence="1">The sequence shown here is derived from an EMBL/GenBank/DDBJ whole genome shotgun (WGS) entry which is preliminary data.</text>
</comment>
<dbReference type="Proteomes" id="UP000016761">
    <property type="component" value="Unassembled WGS sequence"/>
</dbReference>
<reference evidence="1 2" key="1">
    <citation type="journal article" date="2013" name="Genome Announc.">
        <title>Draft Genome Sequence of Psychrobacter aquaticus Strain CMS 56T, Isolated from a Cyanobacterial Mat Sample Collected from Water Bodies in the McMurdo Dry Valley Region of Antarctica.</title>
        <authorList>
            <person name="Reddy G.S."/>
            <person name="Ara S."/>
            <person name="Singh A."/>
            <person name="Kumar Pinnaka A."/>
            <person name="Shivaji S."/>
        </authorList>
    </citation>
    <scope>NUCLEOTIDE SEQUENCE [LARGE SCALE GENOMIC DNA]</scope>
    <source>
        <strain evidence="1 2">CMS 56</strain>
    </source>
</reference>
<dbReference type="PATRIC" id="fig|1354303.4.peg.1428"/>
<proteinExistence type="predicted"/>
<keyword evidence="2" id="KW-1185">Reference proteome</keyword>
<protein>
    <submittedName>
        <fullName evidence="1">Uncharacterized protein</fullName>
    </submittedName>
</protein>
<dbReference type="EMBL" id="AUSW01000025">
    <property type="protein sequence ID" value="ERL55709.1"/>
    <property type="molecule type" value="Genomic_DNA"/>
</dbReference>
<name>U4TAG9_9GAMM</name>
<dbReference type="AlphaFoldDB" id="U4TAG9"/>
<gene>
    <name evidence="1" type="ORF">M917_1446</name>
</gene>